<dbReference type="OrthoDB" id="6621495at2759"/>
<accession>A0A6G0YAC1</accession>
<keyword evidence="1" id="KW-1133">Transmembrane helix</keyword>
<protein>
    <submittedName>
        <fullName evidence="2">MULE domain-containing protein</fullName>
    </submittedName>
</protein>
<gene>
    <name evidence="2" type="ORF">FWK35_00015317</name>
</gene>
<evidence type="ECO:0000256" key="1">
    <source>
        <dbReference type="SAM" id="Phobius"/>
    </source>
</evidence>
<keyword evidence="1" id="KW-0472">Membrane</keyword>
<dbReference type="AlphaFoldDB" id="A0A6G0YAC1"/>
<feature type="transmembrane region" description="Helical" evidence="1">
    <location>
        <begin position="20"/>
        <end position="39"/>
    </location>
</feature>
<keyword evidence="3" id="KW-1185">Reference proteome</keyword>
<evidence type="ECO:0000313" key="2">
    <source>
        <dbReference type="EMBL" id="KAF0752079.1"/>
    </source>
</evidence>
<sequence length="164" mass="18864">MPIYMAKSSTIRHIISYGMINALAFLPISEVINGMVYLYTTIPIQLLPLLKYFDEIYVSGKSGSPIFSPHFWNVHEITLNNGNRTNNFCEGWNSYFNKLVGTNNPSFWLVVKCIQQDEATTRIERTLFESNTNNTLMPKSSKKKKIVCKTNYTINLFCMNLKIC</sequence>
<feature type="non-terminal residue" evidence="2">
    <location>
        <position position="164"/>
    </location>
</feature>
<keyword evidence="1" id="KW-0812">Transmembrane</keyword>
<comment type="caution">
    <text evidence="2">The sequence shown here is derived from an EMBL/GenBank/DDBJ whole genome shotgun (WGS) entry which is preliminary data.</text>
</comment>
<organism evidence="2 3">
    <name type="scientific">Aphis craccivora</name>
    <name type="common">Cowpea aphid</name>
    <dbReference type="NCBI Taxonomy" id="307492"/>
    <lineage>
        <taxon>Eukaryota</taxon>
        <taxon>Metazoa</taxon>
        <taxon>Ecdysozoa</taxon>
        <taxon>Arthropoda</taxon>
        <taxon>Hexapoda</taxon>
        <taxon>Insecta</taxon>
        <taxon>Pterygota</taxon>
        <taxon>Neoptera</taxon>
        <taxon>Paraneoptera</taxon>
        <taxon>Hemiptera</taxon>
        <taxon>Sternorrhyncha</taxon>
        <taxon>Aphidomorpha</taxon>
        <taxon>Aphidoidea</taxon>
        <taxon>Aphididae</taxon>
        <taxon>Aphidini</taxon>
        <taxon>Aphis</taxon>
        <taxon>Aphis</taxon>
    </lineage>
</organism>
<reference evidence="2 3" key="1">
    <citation type="submission" date="2019-08" db="EMBL/GenBank/DDBJ databases">
        <title>Whole genome of Aphis craccivora.</title>
        <authorList>
            <person name="Voronova N.V."/>
            <person name="Shulinski R.S."/>
            <person name="Bandarenka Y.V."/>
            <person name="Zhorov D.G."/>
            <person name="Warner D."/>
        </authorList>
    </citation>
    <scope>NUCLEOTIDE SEQUENCE [LARGE SCALE GENOMIC DNA]</scope>
    <source>
        <strain evidence="2">180601</strain>
        <tissue evidence="2">Whole Body</tissue>
    </source>
</reference>
<dbReference type="EMBL" id="VUJU01005171">
    <property type="protein sequence ID" value="KAF0752079.1"/>
    <property type="molecule type" value="Genomic_DNA"/>
</dbReference>
<proteinExistence type="predicted"/>
<dbReference type="Proteomes" id="UP000478052">
    <property type="component" value="Unassembled WGS sequence"/>
</dbReference>
<evidence type="ECO:0000313" key="3">
    <source>
        <dbReference type="Proteomes" id="UP000478052"/>
    </source>
</evidence>
<name>A0A6G0YAC1_APHCR</name>